<feature type="region of interest" description="Disordered" evidence="1">
    <location>
        <begin position="35"/>
        <end position="55"/>
    </location>
</feature>
<dbReference type="Proteomes" id="UP000219565">
    <property type="component" value="Unassembled WGS sequence"/>
</dbReference>
<name>A0A285LXM9_9NOCA</name>
<evidence type="ECO:0000256" key="1">
    <source>
        <dbReference type="SAM" id="MobiDB-lite"/>
    </source>
</evidence>
<protein>
    <submittedName>
        <fullName evidence="2">Uncharacterized protein</fullName>
    </submittedName>
</protein>
<dbReference type="AlphaFoldDB" id="A0A285LXM9"/>
<dbReference type="RefSeq" id="WP_143861561.1">
    <property type="nucleotide sequence ID" value="NZ_OBEG01000007.1"/>
</dbReference>
<gene>
    <name evidence="2" type="ORF">SAMN04244553_5892</name>
</gene>
<dbReference type="OrthoDB" id="4173012at2"/>
<proteinExistence type="predicted"/>
<evidence type="ECO:0000313" key="3">
    <source>
        <dbReference type="Proteomes" id="UP000219565"/>
    </source>
</evidence>
<reference evidence="2 3" key="1">
    <citation type="submission" date="2017-09" db="EMBL/GenBank/DDBJ databases">
        <authorList>
            <person name="Ehlers B."/>
            <person name="Leendertz F.H."/>
        </authorList>
    </citation>
    <scope>NUCLEOTIDE SEQUENCE [LARGE SCALE GENOMIC DNA]</scope>
    <source>
        <strain evidence="2 3">DSM 45537</strain>
    </source>
</reference>
<organism evidence="2 3">
    <name type="scientific">Nocardia amikacinitolerans</name>
    <dbReference type="NCBI Taxonomy" id="756689"/>
    <lineage>
        <taxon>Bacteria</taxon>
        <taxon>Bacillati</taxon>
        <taxon>Actinomycetota</taxon>
        <taxon>Actinomycetes</taxon>
        <taxon>Mycobacteriales</taxon>
        <taxon>Nocardiaceae</taxon>
        <taxon>Nocardia</taxon>
    </lineage>
</organism>
<dbReference type="EMBL" id="OBEG01000007">
    <property type="protein sequence ID" value="SNY88897.1"/>
    <property type="molecule type" value="Genomic_DNA"/>
</dbReference>
<sequence>MTEPLTLAGVGALALAQGITFLYGQVDEILRRRRERRSAENDAETTMLPGGGGDVLDGELRSAPVDFDLVEGRIGEFERLYEQLSRYAQQLADVDPADPELLERVEALRRLLELVYGQRITFRGERRDTSGTTIEVAVEAERVDGYLAGVRARAIDGADIDVRTKAGDVGAGGRVVGVDADRIGG</sequence>
<keyword evidence="3" id="KW-1185">Reference proteome</keyword>
<evidence type="ECO:0000313" key="2">
    <source>
        <dbReference type="EMBL" id="SNY88897.1"/>
    </source>
</evidence>
<accession>A0A285LXM9</accession>